<evidence type="ECO:0000313" key="3">
    <source>
        <dbReference type="Proteomes" id="UP001143463"/>
    </source>
</evidence>
<evidence type="ECO:0000259" key="1">
    <source>
        <dbReference type="Pfam" id="PF20408"/>
    </source>
</evidence>
<dbReference type="SUPFAM" id="SSF53474">
    <property type="entry name" value="alpha/beta-Hydrolases"/>
    <property type="match status" value="1"/>
</dbReference>
<keyword evidence="2" id="KW-0378">Hydrolase</keyword>
<dbReference type="InterPro" id="IPR046879">
    <property type="entry name" value="KANL3/Tex30_Abhydrolase"/>
</dbReference>
<dbReference type="PANTHER" id="PTHR13136:SF11">
    <property type="entry name" value="TESTIS-EXPRESSED PROTEIN 30"/>
    <property type="match status" value="1"/>
</dbReference>
<feature type="domain" description="KANL3/Tex30 alpha/beta hydrolase-like" evidence="1">
    <location>
        <begin position="32"/>
        <end position="212"/>
    </location>
</feature>
<keyword evidence="3" id="KW-1185">Reference proteome</keyword>
<proteinExistence type="predicted"/>
<sequence length="230" mass="23043">MTNLRPAEIAEIPTPHGPARVHVRRTPATPRGALLMGHGAGGGVDAPDLRAAARAALDAGLHVVLVEQPYRVAGRRAPAPAAQLDAAWEAVVGVLRGTGGAGVGAAGAGGAAVQGAGEVGGLLAGLPLLFGGRSSGARVACRCAAAGGAVGIVCLAFPVHPPGRPEKHRMAEIDGVAVPVLVVQGESDPFGRPEPTATREVVLLAGDHSLKKDVPAVEKAVADWLSRHLP</sequence>
<protein>
    <submittedName>
        <fullName evidence="2">Alpha/beta hydrolase</fullName>
    </submittedName>
</protein>
<dbReference type="RefSeq" id="WP_197040832.1">
    <property type="nucleotide sequence ID" value="NZ_BAAAUZ010000056.1"/>
</dbReference>
<reference evidence="2" key="2">
    <citation type="submission" date="2023-01" db="EMBL/GenBank/DDBJ databases">
        <authorList>
            <person name="Sun Q."/>
            <person name="Evtushenko L."/>
        </authorList>
    </citation>
    <scope>NUCLEOTIDE SEQUENCE</scope>
    <source>
        <strain evidence="2">VKM Ac-1069</strain>
    </source>
</reference>
<comment type="caution">
    <text evidence="2">The sequence shown here is derived from an EMBL/GenBank/DDBJ whole genome shotgun (WGS) entry which is preliminary data.</text>
</comment>
<dbReference type="AlphaFoldDB" id="A0A9W6LC42"/>
<dbReference type="GO" id="GO:0016787">
    <property type="term" value="F:hydrolase activity"/>
    <property type="evidence" value="ECO:0007669"/>
    <property type="project" value="UniProtKB-KW"/>
</dbReference>
<reference evidence="2" key="1">
    <citation type="journal article" date="2014" name="Int. J. Syst. Evol. Microbiol.">
        <title>Complete genome sequence of Corynebacterium casei LMG S-19264T (=DSM 44701T), isolated from a smear-ripened cheese.</title>
        <authorList>
            <consortium name="US DOE Joint Genome Institute (JGI-PGF)"/>
            <person name="Walter F."/>
            <person name="Albersmeier A."/>
            <person name="Kalinowski J."/>
            <person name="Ruckert C."/>
        </authorList>
    </citation>
    <scope>NUCLEOTIDE SEQUENCE</scope>
    <source>
        <strain evidence="2">VKM Ac-1069</strain>
    </source>
</reference>
<dbReference type="InterPro" id="IPR029058">
    <property type="entry name" value="AB_hydrolase_fold"/>
</dbReference>
<gene>
    <name evidence="2" type="ORF">GCM10017577_62450</name>
</gene>
<dbReference type="PANTHER" id="PTHR13136">
    <property type="entry name" value="TESTIS DEVELOPMENT PROTEIN PRTD"/>
    <property type="match status" value="1"/>
</dbReference>
<name>A0A9W6LC42_9PSEU</name>
<dbReference type="Gene3D" id="3.40.50.1820">
    <property type="entry name" value="alpha/beta hydrolase"/>
    <property type="match status" value="1"/>
</dbReference>
<dbReference type="Pfam" id="PF20408">
    <property type="entry name" value="Abhydrolase_11"/>
    <property type="match status" value="1"/>
</dbReference>
<dbReference type="EMBL" id="BSFQ01000041">
    <property type="protein sequence ID" value="GLL15096.1"/>
    <property type="molecule type" value="Genomic_DNA"/>
</dbReference>
<evidence type="ECO:0000313" key="2">
    <source>
        <dbReference type="EMBL" id="GLL15096.1"/>
    </source>
</evidence>
<dbReference type="Proteomes" id="UP001143463">
    <property type="component" value="Unassembled WGS sequence"/>
</dbReference>
<organism evidence="2 3">
    <name type="scientific">Pseudonocardia halophobica</name>
    <dbReference type="NCBI Taxonomy" id="29401"/>
    <lineage>
        <taxon>Bacteria</taxon>
        <taxon>Bacillati</taxon>
        <taxon>Actinomycetota</taxon>
        <taxon>Actinomycetes</taxon>
        <taxon>Pseudonocardiales</taxon>
        <taxon>Pseudonocardiaceae</taxon>
        <taxon>Pseudonocardia</taxon>
    </lineage>
</organism>
<accession>A0A9W6LC42</accession>
<dbReference type="InterPro" id="IPR026555">
    <property type="entry name" value="NSL3/Tex30"/>
</dbReference>